<name>A0A7X0JBM0_9SPHN</name>
<evidence type="ECO:0000256" key="2">
    <source>
        <dbReference type="ARBA" id="ARBA00022741"/>
    </source>
</evidence>
<dbReference type="AlphaFoldDB" id="A0A7X0JBM0"/>
<keyword evidence="4" id="KW-0460">Magnesium</keyword>
<dbReference type="SUPFAM" id="SSF100950">
    <property type="entry name" value="NagB/RpiA/CoA transferase-like"/>
    <property type="match status" value="1"/>
</dbReference>
<evidence type="ECO:0000313" key="6">
    <source>
        <dbReference type="Proteomes" id="UP000522313"/>
    </source>
</evidence>
<gene>
    <name evidence="5" type="ORF">F4693_001594</name>
</gene>
<dbReference type="Proteomes" id="UP000522313">
    <property type="component" value="Unassembled WGS sequence"/>
</dbReference>
<comment type="caution">
    <text evidence="5">The sequence shown here is derived from an EMBL/GenBank/DDBJ whole genome shotgun (WGS) entry which is preliminary data.</text>
</comment>
<dbReference type="Pfam" id="PF01812">
    <property type="entry name" value="5-FTHF_cyc-lig"/>
    <property type="match status" value="1"/>
</dbReference>
<keyword evidence="3 4" id="KW-0067">ATP-binding</keyword>
<comment type="cofactor">
    <cofactor evidence="4">
        <name>Mg(2+)</name>
        <dbReference type="ChEBI" id="CHEBI:18420"/>
    </cofactor>
</comment>
<dbReference type="Gene3D" id="3.40.50.10420">
    <property type="entry name" value="NagB/RpiA/CoA transferase-like"/>
    <property type="match status" value="1"/>
</dbReference>
<keyword evidence="4" id="KW-0479">Metal-binding</keyword>
<accession>A0A7X0JBM0</accession>
<comment type="catalytic activity">
    <reaction evidence="4">
        <text>(6S)-5-formyl-5,6,7,8-tetrahydrofolate + ATP = (6R)-5,10-methenyltetrahydrofolate + ADP + phosphate</text>
        <dbReference type="Rhea" id="RHEA:10488"/>
        <dbReference type="ChEBI" id="CHEBI:30616"/>
        <dbReference type="ChEBI" id="CHEBI:43474"/>
        <dbReference type="ChEBI" id="CHEBI:57455"/>
        <dbReference type="ChEBI" id="CHEBI:57457"/>
        <dbReference type="ChEBI" id="CHEBI:456216"/>
        <dbReference type="EC" id="6.3.3.2"/>
    </reaction>
</comment>
<dbReference type="InterPro" id="IPR037171">
    <property type="entry name" value="NagB/RpiA_transferase-like"/>
</dbReference>
<dbReference type="GO" id="GO:0046872">
    <property type="term" value="F:metal ion binding"/>
    <property type="evidence" value="ECO:0007669"/>
    <property type="project" value="UniProtKB-KW"/>
</dbReference>
<proteinExistence type="inferred from homology"/>
<dbReference type="GO" id="GO:0005524">
    <property type="term" value="F:ATP binding"/>
    <property type="evidence" value="ECO:0007669"/>
    <property type="project" value="UniProtKB-KW"/>
</dbReference>
<dbReference type="InterPro" id="IPR002698">
    <property type="entry name" value="FTHF_cligase"/>
</dbReference>
<evidence type="ECO:0000256" key="1">
    <source>
        <dbReference type="ARBA" id="ARBA00010638"/>
    </source>
</evidence>
<evidence type="ECO:0000256" key="4">
    <source>
        <dbReference type="RuleBase" id="RU361279"/>
    </source>
</evidence>
<reference evidence="5 6" key="1">
    <citation type="submission" date="2020-08" db="EMBL/GenBank/DDBJ databases">
        <title>The Agave Microbiome: Exploring the role of microbial communities in plant adaptations to desert environments.</title>
        <authorList>
            <person name="Partida-Martinez L.P."/>
        </authorList>
    </citation>
    <scope>NUCLEOTIDE SEQUENCE [LARGE SCALE GENOMIC DNA]</scope>
    <source>
        <strain evidence="5 6">AS3.13</strain>
    </source>
</reference>
<dbReference type="PANTHER" id="PTHR23407">
    <property type="entry name" value="ATPASE INHIBITOR/5-FORMYLTETRAHYDROFOLATE CYCLO-LIGASE"/>
    <property type="match status" value="1"/>
</dbReference>
<keyword evidence="2 4" id="KW-0547">Nucleotide-binding</keyword>
<dbReference type="NCBIfam" id="TIGR02727">
    <property type="entry name" value="MTHFS_bact"/>
    <property type="match status" value="1"/>
</dbReference>
<sequence length="180" mass="18809">MSDKISLRATARLARAAFVAAPHPPIRVDARFVALLTPGMIVASYVPIGSEADPAPLEQAALAAGCTLALPHVVDRATPLSFLRWTPGSGLQNGPFGLRQPAHGGALVAPDVVLTPLVAFDGALNRLGQGAGHYDRAFAAFPGALRIGVAWSVQRIDGLTADPWDVPLHAVATEQEWITA</sequence>
<evidence type="ECO:0000313" key="5">
    <source>
        <dbReference type="EMBL" id="MBB6504621.1"/>
    </source>
</evidence>
<dbReference type="GO" id="GO:0009396">
    <property type="term" value="P:folic acid-containing compound biosynthetic process"/>
    <property type="evidence" value="ECO:0007669"/>
    <property type="project" value="TreeGrafter"/>
</dbReference>
<dbReference type="RefSeq" id="WP_184505009.1">
    <property type="nucleotide sequence ID" value="NZ_JACHBT010000007.1"/>
</dbReference>
<organism evidence="5 6">
    <name type="scientific">Sphingomonas endophytica</name>
    <dbReference type="NCBI Taxonomy" id="869719"/>
    <lineage>
        <taxon>Bacteria</taxon>
        <taxon>Pseudomonadati</taxon>
        <taxon>Pseudomonadota</taxon>
        <taxon>Alphaproteobacteria</taxon>
        <taxon>Sphingomonadales</taxon>
        <taxon>Sphingomonadaceae</taxon>
        <taxon>Sphingomonas</taxon>
    </lineage>
</organism>
<keyword evidence="5" id="KW-0436">Ligase</keyword>
<dbReference type="GO" id="GO:0035999">
    <property type="term" value="P:tetrahydrofolate interconversion"/>
    <property type="evidence" value="ECO:0007669"/>
    <property type="project" value="TreeGrafter"/>
</dbReference>
<dbReference type="EC" id="6.3.3.2" evidence="4"/>
<reference evidence="5 6" key="2">
    <citation type="submission" date="2020-08" db="EMBL/GenBank/DDBJ databases">
        <authorList>
            <person name="Partida-Martinez L."/>
            <person name="Huntemann M."/>
            <person name="Clum A."/>
            <person name="Wang J."/>
            <person name="Palaniappan K."/>
            <person name="Ritter S."/>
            <person name="Chen I.-M."/>
            <person name="Stamatis D."/>
            <person name="Reddy T."/>
            <person name="O'Malley R."/>
            <person name="Daum C."/>
            <person name="Shapiro N."/>
            <person name="Ivanova N."/>
            <person name="Kyrpides N."/>
            <person name="Woyke T."/>
        </authorList>
    </citation>
    <scope>NUCLEOTIDE SEQUENCE [LARGE SCALE GENOMIC DNA]</scope>
    <source>
        <strain evidence="5 6">AS3.13</strain>
    </source>
</reference>
<dbReference type="EMBL" id="JACHBT010000007">
    <property type="protein sequence ID" value="MBB6504621.1"/>
    <property type="molecule type" value="Genomic_DNA"/>
</dbReference>
<dbReference type="PANTHER" id="PTHR23407:SF1">
    <property type="entry name" value="5-FORMYLTETRAHYDROFOLATE CYCLO-LIGASE"/>
    <property type="match status" value="1"/>
</dbReference>
<evidence type="ECO:0000256" key="3">
    <source>
        <dbReference type="ARBA" id="ARBA00022840"/>
    </source>
</evidence>
<comment type="similarity">
    <text evidence="1 4">Belongs to the 5-formyltetrahydrofolate cyclo-ligase family.</text>
</comment>
<dbReference type="GO" id="GO:0030272">
    <property type="term" value="F:5-formyltetrahydrofolate cyclo-ligase activity"/>
    <property type="evidence" value="ECO:0007669"/>
    <property type="project" value="UniProtKB-EC"/>
</dbReference>
<protein>
    <recommendedName>
        <fullName evidence="4">5-formyltetrahydrofolate cyclo-ligase</fullName>
        <ecNumber evidence="4">6.3.3.2</ecNumber>
    </recommendedName>
</protein>
<dbReference type="InterPro" id="IPR024185">
    <property type="entry name" value="FTHF_cligase-like_sf"/>
</dbReference>